<protein>
    <submittedName>
        <fullName evidence="2">Uncharacterized protein</fullName>
    </submittedName>
</protein>
<keyword evidence="1" id="KW-0472">Membrane</keyword>
<reference evidence="2 3" key="1">
    <citation type="journal article" date="2012" name="J. Bacteriol.">
        <title>Genome Sequence of Corynebacterium casei UCMA 3821, Isolated from a Smear-Ripened Cheese.</title>
        <authorList>
            <person name="Monnet C."/>
            <person name="Loux V."/>
            <person name="Bento P."/>
            <person name="Gibrat J.F."/>
            <person name="Straub C."/>
            <person name="Bonnarme P."/>
            <person name="Landaud S."/>
            <person name="Irlinger F."/>
        </authorList>
    </citation>
    <scope>NUCLEOTIDE SEQUENCE [LARGE SCALE GENOMIC DNA]</scope>
    <source>
        <strain evidence="2 3">UCMA 3821</strain>
    </source>
</reference>
<comment type="caution">
    <text evidence="2">The sequence shown here is derived from an EMBL/GenBank/DDBJ whole genome shotgun (WGS) entry which is preliminary data.</text>
</comment>
<dbReference type="AlphaFoldDB" id="G7HZ81"/>
<evidence type="ECO:0000313" key="3">
    <source>
        <dbReference type="Proteomes" id="UP000004840"/>
    </source>
</evidence>
<proteinExistence type="predicted"/>
<dbReference type="RefSeq" id="WP_006822957.1">
    <property type="nucleotide sequence ID" value="NZ_CAFW01000081.1"/>
</dbReference>
<dbReference type="EMBL" id="CAFW01000081">
    <property type="protein sequence ID" value="CCE55496.1"/>
    <property type="molecule type" value="Genomic_DNA"/>
</dbReference>
<dbReference type="Proteomes" id="UP000004840">
    <property type="component" value="Unassembled WGS sequence"/>
</dbReference>
<name>G7HZ81_9CORY</name>
<feature type="transmembrane region" description="Helical" evidence="1">
    <location>
        <begin position="12"/>
        <end position="34"/>
    </location>
</feature>
<organism evidence="2 3">
    <name type="scientific">Corynebacterium casei UCMA 3821</name>
    <dbReference type="NCBI Taxonomy" id="1110505"/>
    <lineage>
        <taxon>Bacteria</taxon>
        <taxon>Bacillati</taxon>
        <taxon>Actinomycetota</taxon>
        <taxon>Actinomycetes</taxon>
        <taxon>Mycobacteriales</taxon>
        <taxon>Corynebacteriaceae</taxon>
        <taxon>Corynebacterium</taxon>
    </lineage>
</organism>
<evidence type="ECO:0000256" key="1">
    <source>
        <dbReference type="SAM" id="Phobius"/>
    </source>
</evidence>
<accession>G7HZ81</accession>
<evidence type="ECO:0000313" key="2">
    <source>
        <dbReference type="EMBL" id="CCE55496.1"/>
    </source>
</evidence>
<keyword evidence="1" id="KW-1133">Transmembrane helix</keyword>
<keyword evidence="1" id="KW-0812">Transmembrane</keyword>
<sequence>MCKSNAPRATNGWLKFVAVLMVIAIAMVGTWIAARATAPSAGESTAASAPEGVQGTQGIRRLRLLQIHSQSLY</sequence>
<gene>
    <name evidence="2" type="ORF">CCAS_09985</name>
</gene>